<evidence type="ECO:0000256" key="1">
    <source>
        <dbReference type="SAM" id="MobiDB-lite"/>
    </source>
</evidence>
<proteinExistence type="predicted"/>
<feature type="compositionally biased region" description="Basic and acidic residues" evidence="1">
    <location>
        <begin position="33"/>
        <end position="42"/>
    </location>
</feature>
<organism evidence="2 3">
    <name type="scientific">Aporhodopirellula rubra</name>
    <dbReference type="NCBI Taxonomy" id="980271"/>
    <lineage>
        <taxon>Bacteria</taxon>
        <taxon>Pseudomonadati</taxon>
        <taxon>Planctomycetota</taxon>
        <taxon>Planctomycetia</taxon>
        <taxon>Pirellulales</taxon>
        <taxon>Pirellulaceae</taxon>
        <taxon>Aporhodopirellula</taxon>
    </lineage>
</organism>
<dbReference type="AlphaFoldDB" id="A0A7W5H701"/>
<feature type="compositionally biased region" description="Polar residues" evidence="1">
    <location>
        <begin position="43"/>
        <end position="53"/>
    </location>
</feature>
<comment type="caution">
    <text evidence="2">The sequence shown here is derived from an EMBL/GenBank/DDBJ whole genome shotgun (WGS) entry which is preliminary data.</text>
</comment>
<name>A0A7W5H701_9BACT</name>
<protein>
    <submittedName>
        <fullName evidence="2">Uncharacterized protein</fullName>
    </submittedName>
</protein>
<feature type="region of interest" description="Disordered" evidence="1">
    <location>
        <begin position="28"/>
        <end position="53"/>
    </location>
</feature>
<sequence>MSGEQIETRTHGNANALRYIERTTANAVFPQSDARERPENEIRTSSLISKAAR</sequence>
<dbReference type="EMBL" id="JACHXU010000020">
    <property type="protein sequence ID" value="MBB3209107.1"/>
    <property type="molecule type" value="Genomic_DNA"/>
</dbReference>
<evidence type="ECO:0000313" key="3">
    <source>
        <dbReference type="Proteomes" id="UP000536179"/>
    </source>
</evidence>
<accession>A0A7W5H701</accession>
<evidence type="ECO:0000313" key="2">
    <source>
        <dbReference type="EMBL" id="MBB3209107.1"/>
    </source>
</evidence>
<reference evidence="2 3" key="1">
    <citation type="submission" date="2020-08" db="EMBL/GenBank/DDBJ databases">
        <title>Genomic Encyclopedia of Type Strains, Phase III (KMG-III): the genomes of soil and plant-associated and newly described type strains.</title>
        <authorList>
            <person name="Whitman W."/>
        </authorList>
    </citation>
    <scope>NUCLEOTIDE SEQUENCE [LARGE SCALE GENOMIC DNA]</scope>
    <source>
        <strain evidence="2 3">CECT 8075</strain>
    </source>
</reference>
<gene>
    <name evidence="2" type="ORF">FHS27_004943</name>
</gene>
<dbReference type="Proteomes" id="UP000536179">
    <property type="component" value="Unassembled WGS sequence"/>
</dbReference>
<keyword evidence="3" id="KW-1185">Reference proteome</keyword>